<gene>
    <name evidence="4" type="ORF">BFR47_09310</name>
</gene>
<dbReference type="PANTHER" id="PTHR41775">
    <property type="entry name" value="SECRETED PROTEIN-RELATED"/>
    <property type="match status" value="1"/>
</dbReference>
<dbReference type="Pfam" id="PF10633">
    <property type="entry name" value="NPCBM_assoc"/>
    <property type="match status" value="1"/>
</dbReference>
<keyword evidence="2" id="KW-0732">Signal</keyword>
<dbReference type="RefSeq" id="WP_071471449.1">
    <property type="nucleotide sequence ID" value="NZ_MDKE01000004.1"/>
</dbReference>
<dbReference type="Gene3D" id="2.60.40.3440">
    <property type="match status" value="1"/>
</dbReference>
<dbReference type="PANTHER" id="PTHR41775:SF1">
    <property type="entry name" value="PEPTIDASE M6-LIKE DOMAIN-CONTAINING PROTEIN"/>
    <property type="match status" value="1"/>
</dbReference>
<dbReference type="InterPro" id="IPR013783">
    <property type="entry name" value="Ig-like_fold"/>
</dbReference>
<reference evidence="4 5" key="1">
    <citation type="submission" date="2016-07" db="EMBL/GenBank/DDBJ databases">
        <title>Draft Genome Sequence of Oceanisphaera psychrotolerans, isolated from coastal sediment samples.</title>
        <authorList>
            <person name="Zhuo S."/>
            <person name="Ruan Z."/>
        </authorList>
    </citation>
    <scope>NUCLEOTIDE SEQUENCE [LARGE SCALE GENOMIC DNA]</scope>
    <source>
        <strain evidence="4 5">LAM-WHM-ZC</strain>
    </source>
</reference>
<protein>
    <recommendedName>
        <fullName evidence="3">Alpha-galactosidase NEW3 domain-containing protein</fullName>
    </recommendedName>
</protein>
<evidence type="ECO:0000256" key="1">
    <source>
        <dbReference type="SAM" id="Coils"/>
    </source>
</evidence>
<accession>A0A1J4QIW9</accession>
<dbReference type="EMBL" id="MDKE01000004">
    <property type="protein sequence ID" value="OIN13875.1"/>
    <property type="molecule type" value="Genomic_DNA"/>
</dbReference>
<dbReference type="Pfam" id="PF17963">
    <property type="entry name" value="Big_9"/>
    <property type="match status" value="1"/>
</dbReference>
<comment type="caution">
    <text evidence="4">The sequence shown here is derived from an EMBL/GenBank/DDBJ whole genome shotgun (WGS) entry which is preliminary data.</text>
</comment>
<evidence type="ECO:0000256" key="2">
    <source>
        <dbReference type="SAM" id="SignalP"/>
    </source>
</evidence>
<name>A0A1J4QIW9_9GAMM</name>
<evidence type="ECO:0000259" key="3">
    <source>
        <dbReference type="Pfam" id="PF10633"/>
    </source>
</evidence>
<evidence type="ECO:0000313" key="4">
    <source>
        <dbReference type="EMBL" id="OIN13875.1"/>
    </source>
</evidence>
<feature type="chain" id="PRO_5009632455" description="Alpha-galactosidase NEW3 domain-containing protein" evidence="2">
    <location>
        <begin position="30"/>
        <end position="779"/>
    </location>
</feature>
<proteinExistence type="predicted"/>
<keyword evidence="5" id="KW-1185">Reference proteome</keyword>
<evidence type="ECO:0000313" key="5">
    <source>
        <dbReference type="Proteomes" id="UP000243073"/>
    </source>
</evidence>
<dbReference type="AlphaFoldDB" id="A0A1J4QIW9"/>
<organism evidence="4 5">
    <name type="scientific">Oceanisphaera psychrotolerans</name>
    <dbReference type="NCBI Taxonomy" id="1414654"/>
    <lineage>
        <taxon>Bacteria</taxon>
        <taxon>Pseudomonadati</taxon>
        <taxon>Pseudomonadota</taxon>
        <taxon>Gammaproteobacteria</taxon>
        <taxon>Aeromonadales</taxon>
        <taxon>Aeromonadaceae</taxon>
        <taxon>Oceanisphaera</taxon>
    </lineage>
</organism>
<keyword evidence="1" id="KW-0175">Coiled coil</keyword>
<dbReference type="Gene3D" id="2.60.40.10">
    <property type="entry name" value="Immunoglobulins"/>
    <property type="match status" value="1"/>
</dbReference>
<feature type="coiled-coil region" evidence="1">
    <location>
        <begin position="36"/>
        <end position="96"/>
    </location>
</feature>
<dbReference type="OrthoDB" id="5904383at2"/>
<feature type="signal peptide" evidence="2">
    <location>
        <begin position="1"/>
        <end position="29"/>
    </location>
</feature>
<sequence>MRLSRPIIVFFLAASGVAAALSTSVSAFAGSEHEEYSAAETSAAAAQDARQRAEQQTGALLAQYRHWQAAANGADKSRAQQQLAELAQSRAQLLVELVQTDPWAVLDTAISEQQRQGMPADIRTMLEQRFELEGELEALYEDHVDGSHRLLHRLKTADGEEVTLLATDNQAELPHGSRVKAKGWLLPKAEGVVDETGVVDGGLQLLQIGGDGTATGSSVMSSAGPSLGEQKTLVMLVNFTDKAEQPYTREEASQLVFGQVDAYYQENTYGRSWLTGEVAGWFTIPLSSQVCDVKTLAAQAQDEAVEAGVELSQYNRYVYVFPNNFCHFSGLASVGGTPSQAWINESLSLPVMAHEYGHNLGAPHAHSLMCNDGTSVGGGGGAVGVNPWPNCTNLEYGDGLDVMGWAPSGHFNAMQKQRLGWLDDEQVLTVIDSGQYTLSPVAAQQAGVKALKILKNINENGRKTWYYLEYRQPIGFDGSIAAADSMMDTENVTNGVTVRVHYEGGASNGVYLLDMTPETNVDLYTRDPALEAGSTFVDPDGLLEFTPIRVDGTEAVVDIRLFDSPCVSQPAVVEAISASQQGAPGETLNYQLQVTNPNGVDCGSLDITLDVQGPTGWSVQLTDSLLSLAPGETVTTSLAVTSAADAASGEHGITVRAWSGEAEAGTQLIYHVTADSLPPVAVDDEAQMDSKQPIVIYVLNNDWDPANAPLRVAEVTQGAKGSVVINGDGSLSYTPARNFKDGDSFDYQITNGSHNAQARVRISLTGTGGTGGGPGKGKK</sequence>
<dbReference type="SUPFAM" id="SSF55486">
    <property type="entry name" value="Metalloproteases ('zincins'), catalytic domain"/>
    <property type="match status" value="1"/>
</dbReference>
<dbReference type="InterPro" id="IPR018905">
    <property type="entry name" value="A-galactase_NEW3"/>
</dbReference>
<dbReference type="Proteomes" id="UP000243073">
    <property type="component" value="Unassembled WGS sequence"/>
</dbReference>
<feature type="domain" description="Alpha-galactosidase NEW3" evidence="3">
    <location>
        <begin position="584"/>
        <end position="657"/>
    </location>
</feature>
<dbReference type="STRING" id="1414654.BFR47_09310"/>